<keyword evidence="3" id="KW-1185">Reference proteome</keyword>
<accession>A0ABV6J631</accession>
<proteinExistence type="predicted"/>
<dbReference type="InterPro" id="IPR019658">
    <property type="entry name" value="DUF2515"/>
</dbReference>
<feature type="compositionally biased region" description="Basic and acidic residues" evidence="1">
    <location>
        <begin position="77"/>
        <end position="88"/>
    </location>
</feature>
<dbReference type="Pfam" id="PF10720">
    <property type="entry name" value="DUF2515"/>
    <property type="match status" value="1"/>
</dbReference>
<dbReference type="Proteomes" id="UP001589818">
    <property type="component" value="Unassembled WGS sequence"/>
</dbReference>
<name>A0ABV6J631_9BACL</name>
<evidence type="ECO:0000256" key="1">
    <source>
        <dbReference type="SAM" id="MobiDB-lite"/>
    </source>
</evidence>
<organism evidence="2 3">
    <name type="scientific">Paenibacillus mendelii</name>
    <dbReference type="NCBI Taxonomy" id="206163"/>
    <lineage>
        <taxon>Bacteria</taxon>
        <taxon>Bacillati</taxon>
        <taxon>Bacillota</taxon>
        <taxon>Bacilli</taxon>
        <taxon>Bacillales</taxon>
        <taxon>Paenibacillaceae</taxon>
        <taxon>Paenibacillus</taxon>
    </lineage>
</organism>
<dbReference type="EMBL" id="JBHLVF010000010">
    <property type="protein sequence ID" value="MFC0390959.1"/>
    <property type="molecule type" value="Genomic_DNA"/>
</dbReference>
<dbReference type="RefSeq" id="WP_204818364.1">
    <property type="nucleotide sequence ID" value="NZ_JANHOF010000004.1"/>
</dbReference>
<evidence type="ECO:0000313" key="3">
    <source>
        <dbReference type="Proteomes" id="UP001589818"/>
    </source>
</evidence>
<gene>
    <name evidence="2" type="ORF">ACFFJ8_06185</name>
</gene>
<feature type="region of interest" description="Disordered" evidence="1">
    <location>
        <begin position="77"/>
        <end position="103"/>
    </location>
</feature>
<sequence>MKAGEKGKHIREVMNGLVRWLRLSLHGVKNRLTGKWLPRAQSDRLSKPARPPLLRETAVKPLRTAWAALEYEYDQMQDEHEAREESKGHGIQPPDQGAAERSDMERDLIERIKRDTAAANRNNVTRTEAYREMYFRRPELHWALLAHLVSRNGGYNMTDLRGELLPRLLEEQQASSTFQMLERINSLIFADAYPQLLLYEAGRKTGRELTHLLSSFQISRFMVPVWSHFWQRQDSAVLTTALIVNEQHYIEGRIVQDSYYRDRVLETLAFMMQAPLQTNAVFMPYGAPQAGEMRLAGLILEHFDDLVERIEFGKRLYAVLFGVDAVREGVLAFVRCVQHSGSRSDYAPHLFTVAKPVHSSKRYKQKLDGCRIMRGRTPIYSPTLVDAWPDQPVEASRSNQDWFTTSAAVERYFQRLPLPEEFEVTEAYCRSLNELELAVQAAERLGLSEKP</sequence>
<protein>
    <submittedName>
        <fullName evidence="2">DUF2515 family protein</fullName>
    </submittedName>
</protein>
<comment type="caution">
    <text evidence="2">The sequence shown here is derived from an EMBL/GenBank/DDBJ whole genome shotgun (WGS) entry which is preliminary data.</text>
</comment>
<reference evidence="2 3" key="1">
    <citation type="submission" date="2024-09" db="EMBL/GenBank/DDBJ databases">
        <authorList>
            <person name="Sun Q."/>
            <person name="Mori K."/>
        </authorList>
    </citation>
    <scope>NUCLEOTIDE SEQUENCE [LARGE SCALE GENOMIC DNA]</scope>
    <source>
        <strain evidence="2 3">CCM 4839</strain>
    </source>
</reference>
<evidence type="ECO:0000313" key="2">
    <source>
        <dbReference type="EMBL" id="MFC0390959.1"/>
    </source>
</evidence>